<dbReference type="GO" id="GO:0008270">
    <property type="term" value="F:zinc ion binding"/>
    <property type="evidence" value="ECO:0007669"/>
    <property type="project" value="UniProtKB-KW"/>
</dbReference>
<proteinExistence type="predicted"/>
<protein>
    <recommendedName>
        <fullName evidence="10">WLM domain-containing protein</fullName>
    </recommendedName>
</protein>
<feature type="domain" description="RanBP2-type" evidence="6">
    <location>
        <begin position="295"/>
        <end position="324"/>
    </location>
</feature>
<dbReference type="InterPro" id="IPR001876">
    <property type="entry name" value="Znf_RanBP2"/>
</dbReference>
<dbReference type="EMBL" id="VIFY01000033">
    <property type="protein sequence ID" value="TQB74278.1"/>
    <property type="molecule type" value="Genomic_DNA"/>
</dbReference>
<evidence type="ECO:0000313" key="9">
    <source>
        <dbReference type="Proteomes" id="UP000319663"/>
    </source>
</evidence>
<dbReference type="InterPro" id="IPR053000">
    <property type="entry name" value="WSS1-like_metalloprotease"/>
</dbReference>
<evidence type="ECO:0008006" key="10">
    <source>
        <dbReference type="Google" id="ProtNLM"/>
    </source>
</evidence>
<keyword evidence="3" id="KW-0862">Zinc</keyword>
<dbReference type="AlphaFoldDB" id="A0A507R188"/>
<dbReference type="InterPro" id="IPR013536">
    <property type="entry name" value="WLM_dom"/>
</dbReference>
<comment type="caution">
    <text evidence="8">The sequence shown here is derived from an EMBL/GenBank/DDBJ whole genome shotgun (WGS) entry which is preliminary data.</text>
</comment>
<dbReference type="PROSITE" id="PS50199">
    <property type="entry name" value="ZF_RANBP2_2"/>
    <property type="match status" value="1"/>
</dbReference>
<evidence type="ECO:0000256" key="4">
    <source>
        <dbReference type="PROSITE-ProRule" id="PRU00322"/>
    </source>
</evidence>
<evidence type="ECO:0000313" key="8">
    <source>
        <dbReference type="EMBL" id="TQB74278.1"/>
    </source>
</evidence>
<dbReference type="GO" id="GO:0005634">
    <property type="term" value="C:nucleus"/>
    <property type="evidence" value="ECO:0007669"/>
    <property type="project" value="TreeGrafter"/>
</dbReference>
<dbReference type="PANTHER" id="PTHR46622:SF1">
    <property type="entry name" value="DNA-DEPENDENT METALLOPROTEASE WSS1"/>
    <property type="match status" value="1"/>
</dbReference>
<evidence type="ECO:0000256" key="1">
    <source>
        <dbReference type="ARBA" id="ARBA00022723"/>
    </source>
</evidence>
<reference evidence="8 9" key="1">
    <citation type="submission" date="2019-06" db="EMBL/GenBank/DDBJ databases">
        <title>Wine fermentation using esterase from Monascus purpureus.</title>
        <authorList>
            <person name="Geng C."/>
            <person name="Zhang Y."/>
        </authorList>
    </citation>
    <scope>NUCLEOTIDE SEQUENCE [LARGE SCALE GENOMIC DNA]</scope>
    <source>
        <strain evidence="8">HQ1</strain>
    </source>
</reference>
<evidence type="ECO:0000259" key="7">
    <source>
        <dbReference type="PROSITE" id="PS51397"/>
    </source>
</evidence>
<keyword evidence="1" id="KW-0479">Metal-binding</keyword>
<feature type="domain" description="WLM" evidence="7">
    <location>
        <begin position="1"/>
        <end position="195"/>
    </location>
</feature>
<name>A0A507R188_MONPU</name>
<feature type="region of interest" description="Disordered" evidence="5">
    <location>
        <begin position="244"/>
        <end position="291"/>
    </location>
</feature>
<dbReference type="Pfam" id="PF08325">
    <property type="entry name" value="WLM"/>
    <property type="match status" value="1"/>
</dbReference>
<gene>
    <name evidence="8" type="ORF">MPDQ_005001</name>
</gene>
<dbReference type="GO" id="GO:0008237">
    <property type="term" value="F:metallopeptidase activity"/>
    <property type="evidence" value="ECO:0007669"/>
    <property type="project" value="TreeGrafter"/>
</dbReference>
<keyword evidence="9" id="KW-1185">Reference proteome</keyword>
<accession>A0A507R188</accession>
<keyword evidence="2 4" id="KW-0863">Zinc-finger</keyword>
<evidence type="ECO:0000256" key="5">
    <source>
        <dbReference type="SAM" id="MobiDB-lite"/>
    </source>
</evidence>
<feature type="compositionally biased region" description="Basic and acidic residues" evidence="5">
    <location>
        <begin position="344"/>
        <end position="378"/>
    </location>
</feature>
<evidence type="ECO:0000256" key="2">
    <source>
        <dbReference type="ARBA" id="ARBA00022771"/>
    </source>
</evidence>
<organism evidence="8 9">
    <name type="scientific">Monascus purpureus</name>
    <name type="common">Red mold</name>
    <name type="synonym">Monascus anka</name>
    <dbReference type="NCBI Taxonomy" id="5098"/>
    <lineage>
        <taxon>Eukaryota</taxon>
        <taxon>Fungi</taxon>
        <taxon>Dikarya</taxon>
        <taxon>Ascomycota</taxon>
        <taxon>Pezizomycotina</taxon>
        <taxon>Eurotiomycetes</taxon>
        <taxon>Eurotiomycetidae</taxon>
        <taxon>Eurotiales</taxon>
        <taxon>Aspergillaceae</taxon>
        <taxon>Monascus</taxon>
    </lineage>
</organism>
<dbReference type="PROSITE" id="PS51397">
    <property type="entry name" value="WLM"/>
    <property type="match status" value="1"/>
</dbReference>
<dbReference type="STRING" id="5098.A0A507R188"/>
<evidence type="ECO:0000259" key="6">
    <source>
        <dbReference type="PROSITE" id="PS50199"/>
    </source>
</evidence>
<dbReference type="Gene3D" id="2.30.30.380">
    <property type="entry name" value="Zn-finger domain of Sec23/24"/>
    <property type="match status" value="1"/>
</dbReference>
<sequence>MRELEPLVFEYQHEKHRPREAEALFTLRKVASLVKPIMRRRDWKVGTLCEFYPRERNLLGLNINAGEKICLRLRYPNDERQFIPIEQVADTMLHELCHIVHGPHNQQFHALWNQLRDEHEELALKGYTGEGFLSQGRRLGGSKIPLEEVRRQARAAAEQRRRLSAGSGQRLGGAPVLRGTDMRKVIADAAQRRIDVTQGCASGTERGTQLAEEASRNGFRTKAEEDDANERAIMQAYIEMMEEEEREKYGSSYIPPSQTNPAGSRGLRPPSVPEHTKPPPQSAPGGYIKTDNVPRAESWTCPICTLDNPPTFLCCGACAVERPTQTITQTPFELELEREWEREQQHQREQKRARARDRERECERKRPTEEKHEKDSRNLRNPNTNPNRADHKRPRPTPDTMDKVGFKSRTRAVQSLDALERAAQKRPLGWVCHLCGTFMEMEWWTCSSCGVMKRAS</sequence>
<feature type="region of interest" description="Disordered" evidence="5">
    <location>
        <begin position="201"/>
        <end position="224"/>
    </location>
</feature>
<dbReference type="Proteomes" id="UP000319663">
    <property type="component" value="Unassembled WGS sequence"/>
</dbReference>
<evidence type="ECO:0000256" key="3">
    <source>
        <dbReference type="ARBA" id="ARBA00022833"/>
    </source>
</evidence>
<dbReference type="PANTHER" id="PTHR46622">
    <property type="entry name" value="DNA-DEPENDENT METALLOPROTEASE WSS1"/>
    <property type="match status" value="1"/>
</dbReference>
<dbReference type="PROSITE" id="PS01358">
    <property type="entry name" value="ZF_RANBP2_1"/>
    <property type="match status" value="1"/>
</dbReference>
<feature type="region of interest" description="Disordered" evidence="5">
    <location>
        <begin position="344"/>
        <end position="403"/>
    </location>
</feature>
<dbReference type="OrthoDB" id="261960at2759"/>
<dbReference type="GO" id="GO:0006281">
    <property type="term" value="P:DNA repair"/>
    <property type="evidence" value="ECO:0007669"/>
    <property type="project" value="TreeGrafter"/>
</dbReference>